<accession>A0A813K989</accession>
<dbReference type="AlphaFoldDB" id="A0A813K989"/>
<reference evidence="1" key="1">
    <citation type="submission" date="2021-02" db="EMBL/GenBank/DDBJ databases">
        <authorList>
            <person name="Dougan E. K."/>
            <person name="Rhodes N."/>
            <person name="Thang M."/>
            <person name="Chan C."/>
        </authorList>
    </citation>
    <scope>NUCLEOTIDE SEQUENCE</scope>
</reference>
<dbReference type="EMBL" id="CAJNNW010029487">
    <property type="protein sequence ID" value="CAE8700413.1"/>
    <property type="molecule type" value="Genomic_DNA"/>
</dbReference>
<gene>
    <name evidence="1" type="ORF">PGLA2088_LOCUS31611</name>
</gene>
<protein>
    <submittedName>
        <fullName evidence="1">Uncharacterized protein</fullName>
    </submittedName>
</protein>
<dbReference type="Proteomes" id="UP000626109">
    <property type="component" value="Unassembled WGS sequence"/>
</dbReference>
<comment type="caution">
    <text evidence="1">The sequence shown here is derived from an EMBL/GenBank/DDBJ whole genome shotgun (WGS) entry which is preliminary data.</text>
</comment>
<evidence type="ECO:0000313" key="1">
    <source>
        <dbReference type="EMBL" id="CAE8700413.1"/>
    </source>
</evidence>
<organism evidence="1 2">
    <name type="scientific">Polarella glacialis</name>
    <name type="common">Dinoflagellate</name>
    <dbReference type="NCBI Taxonomy" id="89957"/>
    <lineage>
        <taxon>Eukaryota</taxon>
        <taxon>Sar</taxon>
        <taxon>Alveolata</taxon>
        <taxon>Dinophyceae</taxon>
        <taxon>Suessiales</taxon>
        <taxon>Suessiaceae</taxon>
        <taxon>Polarella</taxon>
    </lineage>
</organism>
<sequence length="75" mass="7938">AYVSIRVGDHRRQAAFKPKDVFHFPAAVGAKSVSVDIFQKLGSTQVSLAGLSKSGSLEDTVKITGFDGSQINMAV</sequence>
<feature type="non-terminal residue" evidence="1">
    <location>
        <position position="75"/>
    </location>
</feature>
<feature type="non-terminal residue" evidence="1">
    <location>
        <position position="1"/>
    </location>
</feature>
<proteinExistence type="predicted"/>
<name>A0A813K989_POLGL</name>
<evidence type="ECO:0000313" key="2">
    <source>
        <dbReference type="Proteomes" id="UP000626109"/>
    </source>
</evidence>